<dbReference type="GO" id="GO:0000976">
    <property type="term" value="F:transcription cis-regulatory region binding"/>
    <property type="evidence" value="ECO:0007669"/>
    <property type="project" value="TreeGrafter"/>
</dbReference>
<keyword evidence="2 4" id="KW-0238">DNA-binding</keyword>
<dbReference type="PANTHER" id="PTHR30055">
    <property type="entry name" value="HTH-TYPE TRANSCRIPTIONAL REGULATOR RUTR"/>
    <property type="match status" value="1"/>
</dbReference>
<evidence type="ECO:0000313" key="8">
    <source>
        <dbReference type="Proteomes" id="UP000198891"/>
    </source>
</evidence>
<dbReference type="PROSITE" id="PS01081">
    <property type="entry name" value="HTH_TETR_1"/>
    <property type="match status" value="1"/>
</dbReference>
<feature type="domain" description="HTH tetR-type" evidence="6">
    <location>
        <begin position="29"/>
        <end position="89"/>
    </location>
</feature>
<feature type="DNA-binding region" description="H-T-H motif" evidence="4">
    <location>
        <begin position="52"/>
        <end position="71"/>
    </location>
</feature>
<evidence type="ECO:0000256" key="5">
    <source>
        <dbReference type="SAM" id="MobiDB-lite"/>
    </source>
</evidence>
<dbReference type="PROSITE" id="PS50977">
    <property type="entry name" value="HTH_TETR_2"/>
    <property type="match status" value="1"/>
</dbReference>
<keyword evidence="3" id="KW-0804">Transcription</keyword>
<accession>A0A1H3PG40</accession>
<gene>
    <name evidence="7" type="ORF">SAMN05216554_1875</name>
</gene>
<evidence type="ECO:0000256" key="3">
    <source>
        <dbReference type="ARBA" id="ARBA00023163"/>
    </source>
</evidence>
<dbReference type="EMBL" id="FNPZ01000002">
    <property type="protein sequence ID" value="SDZ00066.1"/>
    <property type="molecule type" value="Genomic_DNA"/>
</dbReference>
<dbReference type="PANTHER" id="PTHR30055:SF238">
    <property type="entry name" value="MYCOFACTOCIN BIOSYNTHESIS TRANSCRIPTIONAL REGULATOR MFTR-RELATED"/>
    <property type="match status" value="1"/>
</dbReference>
<evidence type="ECO:0000313" key="7">
    <source>
        <dbReference type="EMBL" id="SDZ00066.1"/>
    </source>
</evidence>
<dbReference type="SUPFAM" id="SSF46689">
    <property type="entry name" value="Homeodomain-like"/>
    <property type="match status" value="1"/>
</dbReference>
<evidence type="ECO:0000256" key="4">
    <source>
        <dbReference type="PROSITE-ProRule" id="PRU00335"/>
    </source>
</evidence>
<dbReference type="Pfam" id="PF00440">
    <property type="entry name" value="TetR_N"/>
    <property type="match status" value="1"/>
</dbReference>
<dbReference type="InterPro" id="IPR023772">
    <property type="entry name" value="DNA-bd_HTH_TetR-type_CS"/>
</dbReference>
<proteinExistence type="predicted"/>
<evidence type="ECO:0000256" key="1">
    <source>
        <dbReference type="ARBA" id="ARBA00023015"/>
    </source>
</evidence>
<name>A0A1H3PG40_9MICO</name>
<dbReference type="Gene3D" id="1.10.357.10">
    <property type="entry name" value="Tetracycline Repressor, domain 2"/>
    <property type="match status" value="1"/>
</dbReference>
<feature type="region of interest" description="Disordered" evidence="5">
    <location>
        <begin position="158"/>
        <end position="184"/>
    </location>
</feature>
<dbReference type="STRING" id="381665.SAMN05216554_1875"/>
<reference evidence="7 8" key="1">
    <citation type="submission" date="2016-10" db="EMBL/GenBank/DDBJ databases">
        <authorList>
            <person name="de Groot N.N."/>
        </authorList>
    </citation>
    <scope>NUCLEOTIDE SEQUENCE [LARGE SCALE GENOMIC DNA]</scope>
    <source>
        <strain evidence="7 8">CGMCC 4.3491</strain>
    </source>
</reference>
<dbReference type="InterPro" id="IPR050109">
    <property type="entry name" value="HTH-type_TetR-like_transc_reg"/>
</dbReference>
<keyword evidence="8" id="KW-1185">Reference proteome</keyword>
<keyword evidence="1" id="KW-0805">Transcription regulation</keyword>
<dbReference type="AlphaFoldDB" id="A0A1H3PG40"/>
<evidence type="ECO:0000256" key="2">
    <source>
        <dbReference type="ARBA" id="ARBA00023125"/>
    </source>
</evidence>
<evidence type="ECO:0000259" key="6">
    <source>
        <dbReference type="PROSITE" id="PS50977"/>
    </source>
</evidence>
<feature type="compositionally biased region" description="Low complexity" evidence="5">
    <location>
        <begin position="170"/>
        <end position="184"/>
    </location>
</feature>
<sequence>MFALAQLCRTRNNYGVTSTPSGLRDRKRQETRARIERAAAELVLAHGLPGVTVDAISEAAEISPRTFFNYFESKEDAIVGLHGLDETTETIATHLAREEQQNDLVGSTVRLLFEVWGTALPDSSLKEIRMEILRRNPELLERHMAQMGRMMQQLSAAVRTLAGESSADETTTPTDSRPSSPSWSEPVLALCGAAVRLTVKDWIAGGSTESSDVLESRAIALVREAIERLR</sequence>
<dbReference type="InterPro" id="IPR001647">
    <property type="entry name" value="HTH_TetR"/>
</dbReference>
<dbReference type="Proteomes" id="UP000198891">
    <property type="component" value="Unassembled WGS sequence"/>
</dbReference>
<dbReference type="InterPro" id="IPR009057">
    <property type="entry name" value="Homeodomain-like_sf"/>
</dbReference>
<dbReference type="GO" id="GO:0003700">
    <property type="term" value="F:DNA-binding transcription factor activity"/>
    <property type="evidence" value="ECO:0007669"/>
    <property type="project" value="TreeGrafter"/>
</dbReference>
<organism evidence="7 8">
    <name type="scientific">Herbiconiux ginsengi</name>
    <dbReference type="NCBI Taxonomy" id="381665"/>
    <lineage>
        <taxon>Bacteria</taxon>
        <taxon>Bacillati</taxon>
        <taxon>Actinomycetota</taxon>
        <taxon>Actinomycetes</taxon>
        <taxon>Micrococcales</taxon>
        <taxon>Microbacteriaceae</taxon>
        <taxon>Herbiconiux</taxon>
    </lineage>
</organism>
<protein>
    <submittedName>
        <fullName evidence="7">Transcriptional regulator, TetR family</fullName>
    </submittedName>
</protein>